<evidence type="ECO:0000256" key="3">
    <source>
        <dbReference type="ARBA" id="ARBA00023242"/>
    </source>
</evidence>
<dbReference type="Pfam" id="PF08170">
    <property type="entry name" value="POPLD"/>
    <property type="match status" value="1"/>
</dbReference>
<dbReference type="Pfam" id="PF22770">
    <property type="entry name" value="POP1_C"/>
    <property type="match status" value="1"/>
</dbReference>
<feature type="region of interest" description="Disordered" evidence="4">
    <location>
        <begin position="708"/>
        <end position="735"/>
    </location>
</feature>
<feature type="compositionally biased region" description="Basic residues" evidence="4">
    <location>
        <begin position="171"/>
        <end position="180"/>
    </location>
</feature>
<organism evidence="8 9">
    <name type="scientific">Phyllosticta capitalensis</name>
    <dbReference type="NCBI Taxonomy" id="121624"/>
    <lineage>
        <taxon>Eukaryota</taxon>
        <taxon>Fungi</taxon>
        <taxon>Dikarya</taxon>
        <taxon>Ascomycota</taxon>
        <taxon>Pezizomycotina</taxon>
        <taxon>Dothideomycetes</taxon>
        <taxon>Dothideomycetes incertae sedis</taxon>
        <taxon>Botryosphaeriales</taxon>
        <taxon>Phyllostictaceae</taxon>
        <taxon>Phyllosticta</taxon>
    </lineage>
</organism>
<feature type="region of interest" description="Disordered" evidence="4">
    <location>
        <begin position="145"/>
        <end position="190"/>
    </location>
</feature>
<feature type="compositionally biased region" description="Basic residues" evidence="4">
    <location>
        <begin position="716"/>
        <end position="725"/>
    </location>
</feature>
<evidence type="ECO:0000313" key="9">
    <source>
        <dbReference type="Proteomes" id="UP001492380"/>
    </source>
</evidence>
<feature type="domain" description="POP1 C-terminal" evidence="7">
    <location>
        <begin position="673"/>
        <end position="828"/>
    </location>
</feature>
<name>A0ABR1YVI6_9PEZI</name>
<evidence type="ECO:0000256" key="1">
    <source>
        <dbReference type="ARBA" id="ARBA00004123"/>
    </source>
</evidence>
<evidence type="ECO:0000256" key="2">
    <source>
        <dbReference type="ARBA" id="ARBA00022694"/>
    </source>
</evidence>
<dbReference type="Proteomes" id="UP001492380">
    <property type="component" value="Unassembled WGS sequence"/>
</dbReference>
<feature type="domain" description="Pop1 N-terminal" evidence="5">
    <location>
        <begin position="51"/>
        <end position="261"/>
    </location>
</feature>
<dbReference type="InterPro" id="IPR009723">
    <property type="entry name" value="Pop1_N"/>
</dbReference>
<dbReference type="PANTHER" id="PTHR22731:SF3">
    <property type="entry name" value="RIBONUCLEASES P_MRP PROTEIN SUBUNIT POP1"/>
    <property type="match status" value="1"/>
</dbReference>
<dbReference type="Pfam" id="PF06978">
    <property type="entry name" value="POP1_N"/>
    <property type="match status" value="1"/>
</dbReference>
<evidence type="ECO:0000313" key="8">
    <source>
        <dbReference type="EMBL" id="KAK8240206.1"/>
    </source>
</evidence>
<comment type="caution">
    <text evidence="8">The sequence shown here is derived from an EMBL/GenBank/DDBJ whole genome shotgun (WGS) entry which is preliminary data.</text>
</comment>
<gene>
    <name evidence="8" type="ORF">HDK90DRAFT_176339</name>
</gene>
<evidence type="ECO:0000259" key="5">
    <source>
        <dbReference type="Pfam" id="PF06978"/>
    </source>
</evidence>
<proteinExistence type="predicted"/>
<reference evidence="8 9" key="1">
    <citation type="submission" date="2024-04" db="EMBL/GenBank/DDBJ databases">
        <title>Phyllosticta paracitricarpa is synonymous to the EU quarantine fungus P. citricarpa based on phylogenomic analyses.</title>
        <authorList>
            <consortium name="Lawrence Berkeley National Laboratory"/>
            <person name="Van Ingen-Buijs V.A."/>
            <person name="Van Westerhoven A.C."/>
            <person name="Haridas S."/>
            <person name="Skiadas P."/>
            <person name="Martin F."/>
            <person name="Groenewald J.Z."/>
            <person name="Crous P.W."/>
            <person name="Seidl M.F."/>
        </authorList>
    </citation>
    <scope>NUCLEOTIDE SEQUENCE [LARGE SCALE GENOMIC DNA]</scope>
    <source>
        <strain evidence="8 9">CBS 123374</strain>
    </source>
</reference>
<feature type="region of interest" description="Disordered" evidence="4">
    <location>
        <begin position="90"/>
        <end position="127"/>
    </location>
</feature>
<evidence type="ECO:0000259" key="6">
    <source>
        <dbReference type="Pfam" id="PF08170"/>
    </source>
</evidence>
<feature type="domain" description="POPLD" evidence="6">
    <location>
        <begin position="528"/>
        <end position="633"/>
    </location>
</feature>
<comment type="subcellular location">
    <subcellularLocation>
        <location evidence="1">Nucleus</location>
    </subcellularLocation>
</comment>
<feature type="region of interest" description="Disordered" evidence="4">
    <location>
        <begin position="1"/>
        <end position="38"/>
    </location>
</feature>
<dbReference type="EMBL" id="JBBWRZ010000003">
    <property type="protein sequence ID" value="KAK8240206.1"/>
    <property type="molecule type" value="Genomic_DNA"/>
</dbReference>
<dbReference type="InterPro" id="IPR055079">
    <property type="entry name" value="POP1_C"/>
</dbReference>
<sequence length="834" mass="92710">MADKRKQPPGAQPNAKNGRQNKRARTRDARQIAAQASGTAFKNGEIDVDKFVKARQFEIKALEDGMRNARKGLSTRAFQGVPRELRRRTASHNVKKVPKRLRSRAAREMVEDNTPTVQSRRRKPSGHMRLRLDNVKRLQILSAKAKAKKTKMESGAGAEEDAAESSDKIQTRKARVKTQHLKNPPTPPARYRKRQLNKQWLPTHMFHTKRAHMTPPKEPLWRFAIPMAPTLKCYRPSHRAAVTRGAIAWDMSYMATIGLRGREENIQKLLKDLGVDSEGLRQMRGQKWRNGTRAWQGWLSEKTSTTQRPIAPVTIIWQSVSTQDVDMKDADASEKSSKRSLFVRVHPSAFMQLWKHIRKLSPPVSVEDLRFEIGSIEITGPGATEALNGILEPVSQLDAEGSPGVIWKQLRLLNNLGHLPPGALLGFEVSDPRLHHPPQTATPSLTKDSHSRLLQTLAEWPVDRTQAGPAIFDRSLRLAAQRSLPSQKSINRRKTAAKPGAYPEARPTDPKIPLLLFASRGAGASAGTWTVLLPWRCVSAVWNSLMYYPLSTGGNVRFGGLDQKRQLAFEAGVPCFPGDFPGTDAGMKWNEAETLQRKADWEKRPKAKRVAWESVRLDKDRKGEVGRGWACDWEFLASNSAEASKPGLCQLSSQAASAALAAESPTLPNHQIALFNIKLTIVARGTPTTCARIYRLPQDQDLRRKWLSLLPDPKSKNKQQKKAAQRNRPGAGASPHDVEAYLASTLIDPSNDPFQAGSGDYPPVPDADDLIGFITSGNYNLGEGRATGVGSLSLERILEGWKTSDTLERTLCIVRNAGESVGRLAKWEFTQSEA</sequence>
<accession>A0ABR1YVI6</accession>
<evidence type="ECO:0000259" key="7">
    <source>
        <dbReference type="Pfam" id="PF22770"/>
    </source>
</evidence>
<keyword evidence="9" id="KW-1185">Reference proteome</keyword>
<dbReference type="InterPro" id="IPR039182">
    <property type="entry name" value="Pop1"/>
</dbReference>
<evidence type="ECO:0000256" key="4">
    <source>
        <dbReference type="SAM" id="MobiDB-lite"/>
    </source>
</evidence>
<dbReference type="InterPro" id="IPR012590">
    <property type="entry name" value="POPLD_dom"/>
</dbReference>
<protein>
    <submittedName>
        <fullName evidence="8">Ribonucleases P/MRP protein subunit POP1-domain-containing protein</fullName>
    </submittedName>
</protein>
<dbReference type="PANTHER" id="PTHR22731">
    <property type="entry name" value="RIBONUCLEASES P/MRP PROTEIN SUBUNIT POP1"/>
    <property type="match status" value="1"/>
</dbReference>
<keyword evidence="3" id="KW-0539">Nucleus</keyword>
<keyword evidence="2" id="KW-0819">tRNA processing</keyword>
<feature type="compositionally biased region" description="Basic residues" evidence="4">
    <location>
        <begin position="90"/>
        <end position="104"/>
    </location>
</feature>
<feature type="region of interest" description="Disordered" evidence="4">
    <location>
        <begin position="483"/>
        <end position="505"/>
    </location>
</feature>